<dbReference type="InterPro" id="IPR054728">
    <property type="entry name" value="RsmB-like_ferredoxin"/>
</dbReference>
<keyword evidence="2 5" id="KW-0808">Transferase</keyword>
<evidence type="ECO:0000259" key="6">
    <source>
        <dbReference type="PROSITE" id="PS51686"/>
    </source>
</evidence>
<evidence type="ECO:0000256" key="4">
    <source>
        <dbReference type="ARBA" id="ARBA00022884"/>
    </source>
</evidence>
<dbReference type="GO" id="GO:0001510">
    <property type="term" value="P:RNA methylation"/>
    <property type="evidence" value="ECO:0007669"/>
    <property type="project" value="InterPro"/>
</dbReference>
<evidence type="ECO:0000256" key="3">
    <source>
        <dbReference type="ARBA" id="ARBA00022691"/>
    </source>
</evidence>
<keyword evidence="1 5" id="KW-0489">Methyltransferase</keyword>
<organism evidence="7 8">
    <name type="scientific">Roseovarius faecimaris</name>
    <dbReference type="NCBI Taxonomy" id="2494550"/>
    <lineage>
        <taxon>Bacteria</taxon>
        <taxon>Pseudomonadati</taxon>
        <taxon>Pseudomonadota</taxon>
        <taxon>Alphaproteobacteria</taxon>
        <taxon>Rhodobacterales</taxon>
        <taxon>Roseobacteraceae</taxon>
        <taxon>Roseovarius</taxon>
    </lineage>
</organism>
<dbReference type="PROSITE" id="PS51686">
    <property type="entry name" value="SAM_MT_RSMB_NOP"/>
    <property type="match status" value="1"/>
</dbReference>
<sequence>MTPAARVQAAIEVLDDILAGTAAEKALTGWGRRSRFAGSKDRRAVRDHVFQALRSRRSFAMLGGGLTGRGLMIGMLRDMGQAPEEVFTGEGYAPTGLSGEEQSLSLDDPDAPWNLPDWLIDAFRDSLGEAALAQAKALTGRAPVMLRVNLRKNSTEHALSRLAEEGVTAVADPISDAALRVLEGAPRIAASAAYRDGLVELQDGSSQAAMTRLEVPPGAKVLDYCAGGGGKTLALAARHEAEWFAHDAEPGRMADLASRAERAGISVTQLPKDALASAGPFDVILCDAPCSGSGTWRRTPDAKWVLTPDRLEDLVQVQGSILDDAAAHVAPDGCLAYATCSVLACENTQQITRFLQRHPDWTCRAQEHWAITASGDGFFLAQLVRV</sequence>
<comment type="caution">
    <text evidence="5">Lacks conserved residue(s) required for the propagation of feature annotation.</text>
</comment>
<dbReference type="RefSeq" id="WP_157707281.1">
    <property type="nucleotide sequence ID" value="NZ_CP034348.1"/>
</dbReference>
<accession>A0A6I6J1G0</accession>
<dbReference type="InterPro" id="IPR049560">
    <property type="entry name" value="MeTrfase_RsmB-F_NOP2_cat"/>
</dbReference>
<dbReference type="OrthoDB" id="9810297at2"/>
<evidence type="ECO:0000256" key="2">
    <source>
        <dbReference type="ARBA" id="ARBA00022679"/>
    </source>
</evidence>
<dbReference type="InterPro" id="IPR029063">
    <property type="entry name" value="SAM-dependent_MTases_sf"/>
</dbReference>
<feature type="binding site" evidence="5">
    <location>
        <position position="287"/>
    </location>
    <ligand>
        <name>S-adenosyl-L-methionine</name>
        <dbReference type="ChEBI" id="CHEBI:59789"/>
    </ligand>
</feature>
<dbReference type="PRINTS" id="PR02008">
    <property type="entry name" value="RCMTFAMILY"/>
</dbReference>
<dbReference type="Gene3D" id="3.30.70.1170">
    <property type="entry name" value="Sun protein, domain 3"/>
    <property type="match status" value="1"/>
</dbReference>
<keyword evidence="4 5" id="KW-0694">RNA-binding</keyword>
<evidence type="ECO:0000256" key="5">
    <source>
        <dbReference type="PROSITE-ProRule" id="PRU01023"/>
    </source>
</evidence>
<name>A0A6I6J1G0_9RHOB</name>
<dbReference type="InterPro" id="IPR001678">
    <property type="entry name" value="MeTrfase_RsmB-F_NOP2_dom"/>
</dbReference>
<keyword evidence="3 5" id="KW-0949">S-adenosyl-L-methionine</keyword>
<feature type="active site" description="Nucleophile" evidence="5">
    <location>
        <position position="340"/>
    </location>
</feature>
<dbReference type="AlphaFoldDB" id="A0A6I6J1G0"/>
<keyword evidence="8" id="KW-1185">Reference proteome</keyword>
<dbReference type="Gene3D" id="3.40.50.150">
    <property type="entry name" value="Vaccinia Virus protein VP39"/>
    <property type="match status" value="1"/>
</dbReference>
<dbReference type="PANTHER" id="PTHR22807">
    <property type="entry name" value="NOP2 YEAST -RELATED NOL1/NOP2/FMU SUN DOMAIN-CONTAINING"/>
    <property type="match status" value="1"/>
</dbReference>
<dbReference type="SUPFAM" id="SSF53335">
    <property type="entry name" value="S-adenosyl-L-methionine-dependent methyltransferases"/>
    <property type="match status" value="1"/>
</dbReference>
<feature type="binding site" evidence="5">
    <location>
        <position position="247"/>
    </location>
    <ligand>
        <name>S-adenosyl-L-methionine</name>
        <dbReference type="ChEBI" id="CHEBI:59789"/>
    </ligand>
</feature>
<protein>
    <submittedName>
        <fullName evidence="7">RsmB/NOP family class I SAM-dependent RNA methyltransferase</fullName>
    </submittedName>
</protein>
<reference evidence="8" key="1">
    <citation type="submission" date="2018-12" db="EMBL/GenBank/DDBJ databases">
        <title>Complete genome sequence of Roseovarius sp. MME-070.</title>
        <authorList>
            <person name="Nam Y.-D."/>
            <person name="Kang J."/>
            <person name="Chung W.-H."/>
            <person name="Park Y.S."/>
        </authorList>
    </citation>
    <scope>NUCLEOTIDE SEQUENCE [LARGE SCALE GENOMIC DNA]</scope>
    <source>
        <strain evidence="8">MME-070</strain>
    </source>
</reference>
<evidence type="ECO:0000256" key="1">
    <source>
        <dbReference type="ARBA" id="ARBA00022603"/>
    </source>
</evidence>
<dbReference type="Pfam" id="PF22458">
    <property type="entry name" value="RsmF-B_ferredox"/>
    <property type="match status" value="1"/>
</dbReference>
<dbReference type="Proteomes" id="UP000428330">
    <property type="component" value="Chromosome"/>
</dbReference>
<evidence type="ECO:0000313" key="8">
    <source>
        <dbReference type="Proteomes" id="UP000428330"/>
    </source>
</evidence>
<dbReference type="PANTHER" id="PTHR22807:SF53">
    <property type="entry name" value="RIBOSOMAL RNA SMALL SUBUNIT METHYLTRANSFERASE B-RELATED"/>
    <property type="match status" value="1"/>
</dbReference>
<evidence type="ECO:0000313" key="7">
    <source>
        <dbReference type="EMBL" id="QGX98598.1"/>
    </source>
</evidence>
<proteinExistence type="inferred from homology"/>
<dbReference type="KEGG" id="rom:EI983_10035"/>
<dbReference type="GO" id="GO:0003723">
    <property type="term" value="F:RNA binding"/>
    <property type="evidence" value="ECO:0007669"/>
    <property type="project" value="UniProtKB-UniRule"/>
</dbReference>
<feature type="domain" description="SAM-dependent MTase RsmB/NOP-type" evidence="6">
    <location>
        <begin position="134"/>
        <end position="386"/>
    </location>
</feature>
<dbReference type="EMBL" id="CP034348">
    <property type="protein sequence ID" value="QGX98598.1"/>
    <property type="molecule type" value="Genomic_DNA"/>
</dbReference>
<comment type="similarity">
    <text evidence="5">Belongs to the class I-like SAM-binding methyltransferase superfamily. RsmB/NOP family.</text>
</comment>
<dbReference type="GO" id="GO:0008173">
    <property type="term" value="F:RNA methyltransferase activity"/>
    <property type="evidence" value="ECO:0007669"/>
    <property type="project" value="InterPro"/>
</dbReference>
<gene>
    <name evidence="7" type="ORF">EI983_10035</name>
</gene>
<dbReference type="InterPro" id="IPR023267">
    <property type="entry name" value="RCMT"/>
</dbReference>
<dbReference type="Pfam" id="PF01189">
    <property type="entry name" value="Methyltr_RsmB-F"/>
    <property type="match status" value="1"/>
</dbReference>